<feature type="signal peptide" evidence="1">
    <location>
        <begin position="1"/>
        <end position="19"/>
    </location>
</feature>
<reference evidence="2" key="1">
    <citation type="submission" date="2020-11" db="EMBL/GenBank/DDBJ databases">
        <authorList>
            <consortium name="DOE Joint Genome Institute"/>
            <person name="Ahrendt S."/>
            <person name="Riley R."/>
            <person name="Andreopoulos W."/>
            <person name="Labutti K."/>
            <person name="Pangilinan J."/>
            <person name="Ruiz-Duenas F.J."/>
            <person name="Barrasa J.M."/>
            <person name="Sanchez-Garcia M."/>
            <person name="Camarero S."/>
            <person name="Miyauchi S."/>
            <person name="Serrano A."/>
            <person name="Linde D."/>
            <person name="Babiker R."/>
            <person name="Drula E."/>
            <person name="Ayuso-Fernandez I."/>
            <person name="Pacheco R."/>
            <person name="Padilla G."/>
            <person name="Ferreira P."/>
            <person name="Barriuso J."/>
            <person name="Kellner H."/>
            <person name="Castanera R."/>
            <person name="Alfaro M."/>
            <person name="Ramirez L."/>
            <person name="Pisabarro A.G."/>
            <person name="Kuo A."/>
            <person name="Tritt A."/>
            <person name="Lipzen A."/>
            <person name="He G."/>
            <person name="Yan M."/>
            <person name="Ng V."/>
            <person name="Cullen D."/>
            <person name="Martin F."/>
            <person name="Rosso M.-N."/>
            <person name="Henrissat B."/>
            <person name="Hibbett D."/>
            <person name="Martinez A.T."/>
            <person name="Grigoriev I.V."/>
        </authorList>
    </citation>
    <scope>NUCLEOTIDE SEQUENCE</scope>
    <source>
        <strain evidence="2">CBS 506.95</strain>
    </source>
</reference>
<keyword evidence="1" id="KW-0732">Signal</keyword>
<keyword evidence="3" id="KW-1185">Reference proteome</keyword>
<sequence length="235" mass="25542">MRFSTLLSASLLFAATVTGAPIVETLEELEERASVDFFKPTDKGGSLLDQSAGLGEPLNVIISGKSSPEVLTKDGFNNYARAVGYSIECFGQHRGDPQKANLGDGHGYSNEIEVLREHFSIPVLGTCLESLKGGNHLRMWQQNGPDANSGALFLAVSQEEDIIEHHDIVPDGYNIGRDRFVDGALGTKVFLWKKYTTTVVERRDLIVAAAEGVNHGISQDGVVKVLTVTVKNVWE</sequence>
<organism evidence="2 3">
    <name type="scientific">Crepidotus variabilis</name>
    <dbReference type="NCBI Taxonomy" id="179855"/>
    <lineage>
        <taxon>Eukaryota</taxon>
        <taxon>Fungi</taxon>
        <taxon>Dikarya</taxon>
        <taxon>Basidiomycota</taxon>
        <taxon>Agaricomycotina</taxon>
        <taxon>Agaricomycetes</taxon>
        <taxon>Agaricomycetidae</taxon>
        <taxon>Agaricales</taxon>
        <taxon>Agaricineae</taxon>
        <taxon>Crepidotaceae</taxon>
        <taxon>Crepidotus</taxon>
    </lineage>
</organism>
<gene>
    <name evidence="2" type="ORF">CPB83DRAFT_768758</name>
</gene>
<evidence type="ECO:0000313" key="3">
    <source>
        <dbReference type="Proteomes" id="UP000807306"/>
    </source>
</evidence>
<dbReference type="EMBL" id="MU157862">
    <property type="protein sequence ID" value="KAF9527281.1"/>
    <property type="molecule type" value="Genomic_DNA"/>
</dbReference>
<dbReference type="Proteomes" id="UP000807306">
    <property type="component" value="Unassembled WGS sequence"/>
</dbReference>
<dbReference type="OrthoDB" id="2310204at2759"/>
<evidence type="ECO:0000313" key="2">
    <source>
        <dbReference type="EMBL" id="KAF9527281.1"/>
    </source>
</evidence>
<evidence type="ECO:0000256" key="1">
    <source>
        <dbReference type="SAM" id="SignalP"/>
    </source>
</evidence>
<dbReference type="AlphaFoldDB" id="A0A9P6JNL9"/>
<proteinExistence type="predicted"/>
<protein>
    <submittedName>
        <fullName evidence="2">Uncharacterized protein</fullName>
    </submittedName>
</protein>
<name>A0A9P6JNL9_9AGAR</name>
<comment type="caution">
    <text evidence="2">The sequence shown here is derived from an EMBL/GenBank/DDBJ whole genome shotgun (WGS) entry which is preliminary data.</text>
</comment>
<accession>A0A9P6JNL9</accession>
<feature type="chain" id="PRO_5040343445" evidence="1">
    <location>
        <begin position="20"/>
        <end position="235"/>
    </location>
</feature>